<evidence type="ECO:0000313" key="9">
    <source>
        <dbReference type="EMBL" id="ACO15423.1"/>
    </source>
</evidence>
<proteinExistence type="evidence at transcript level"/>
<comment type="pathway">
    <text evidence="1">Cofactor biosynthesis; tetrahydrofolate biosynthesis; 5,6,7,8-tetrahydrofolate from 7,8-dihydrofolate: step 1/1.</text>
</comment>
<dbReference type="EMBL" id="BT080999">
    <property type="protein sequence ID" value="ACO15423.1"/>
    <property type="molecule type" value="mRNA"/>
</dbReference>
<dbReference type="UniPathway" id="UPA00077">
    <property type="reaction ID" value="UER00158"/>
</dbReference>
<evidence type="ECO:0000256" key="5">
    <source>
        <dbReference type="ARBA" id="ARBA00023002"/>
    </source>
</evidence>
<reference evidence="9" key="1">
    <citation type="submission" date="2009-03" db="EMBL/GenBank/DDBJ databases">
        <title>Caligus clemensi ESTs and full-length cDNAs.</title>
        <authorList>
            <person name="Yasuike M."/>
            <person name="von Schalburg K."/>
            <person name="Cooper G."/>
            <person name="Leong J."/>
            <person name="Jones S.R.M."/>
            <person name="Koop B.F."/>
        </authorList>
    </citation>
    <scope>NUCLEOTIDE SEQUENCE</scope>
    <source>
        <tissue evidence="9">Whole</tissue>
    </source>
</reference>
<dbReference type="PANTHER" id="PTHR48069:SF3">
    <property type="entry name" value="DIHYDROFOLATE REDUCTASE"/>
    <property type="match status" value="1"/>
</dbReference>
<evidence type="ECO:0000256" key="4">
    <source>
        <dbReference type="ARBA" id="ARBA00022857"/>
    </source>
</evidence>
<dbReference type="AlphaFoldDB" id="C1C2C0"/>
<keyword evidence="4" id="KW-0521">NADP</keyword>
<dbReference type="InterPro" id="IPR001796">
    <property type="entry name" value="DHFR_dom"/>
</dbReference>
<dbReference type="GO" id="GO:0046452">
    <property type="term" value="P:dihydrofolate metabolic process"/>
    <property type="evidence" value="ECO:0007669"/>
    <property type="project" value="TreeGrafter"/>
</dbReference>
<dbReference type="CDD" id="cd00209">
    <property type="entry name" value="DHFR"/>
    <property type="match status" value="1"/>
</dbReference>
<keyword evidence="3" id="KW-0554">One-carbon metabolism</keyword>
<dbReference type="InterPro" id="IPR012259">
    <property type="entry name" value="DHFR"/>
</dbReference>
<dbReference type="GO" id="GO:0046655">
    <property type="term" value="P:folic acid metabolic process"/>
    <property type="evidence" value="ECO:0007669"/>
    <property type="project" value="TreeGrafter"/>
</dbReference>
<dbReference type="Pfam" id="PF00186">
    <property type="entry name" value="DHFR_1"/>
    <property type="match status" value="1"/>
</dbReference>
<feature type="domain" description="DHFR" evidence="8">
    <location>
        <begin position="8"/>
        <end position="175"/>
    </location>
</feature>
<dbReference type="GO" id="GO:0050661">
    <property type="term" value="F:NADP binding"/>
    <property type="evidence" value="ECO:0007669"/>
    <property type="project" value="InterPro"/>
</dbReference>
<dbReference type="InterPro" id="IPR024072">
    <property type="entry name" value="DHFR-like_dom_sf"/>
</dbReference>
<evidence type="ECO:0000256" key="2">
    <source>
        <dbReference type="ARBA" id="ARBA00012856"/>
    </source>
</evidence>
<dbReference type="PROSITE" id="PS51330">
    <property type="entry name" value="DHFR_2"/>
    <property type="match status" value="1"/>
</dbReference>
<dbReference type="GO" id="GO:0005739">
    <property type="term" value="C:mitochondrion"/>
    <property type="evidence" value="ECO:0007669"/>
    <property type="project" value="TreeGrafter"/>
</dbReference>
<name>C1C2C0_CALCM</name>
<dbReference type="EC" id="1.5.1.3" evidence="2"/>
<dbReference type="GO" id="GO:0004146">
    <property type="term" value="F:dihydrofolate reductase activity"/>
    <property type="evidence" value="ECO:0007669"/>
    <property type="project" value="UniProtKB-EC"/>
</dbReference>
<keyword evidence="5" id="KW-0560">Oxidoreductase</keyword>
<comment type="catalytic activity">
    <reaction evidence="6">
        <text>(6S)-5,6,7,8-tetrahydrofolate + NADP(+) = 7,8-dihydrofolate + NADPH + H(+)</text>
        <dbReference type="Rhea" id="RHEA:15009"/>
        <dbReference type="ChEBI" id="CHEBI:15378"/>
        <dbReference type="ChEBI" id="CHEBI:57451"/>
        <dbReference type="ChEBI" id="CHEBI:57453"/>
        <dbReference type="ChEBI" id="CHEBI:57783"/>
        <dbReference type="ChEBI" id="CHEBI:58349"/>
        <dbReference type="EC" id="1.5.1.3"/>
    </reaction>
</comment>
<dbReference type="PRINTS" id="PR00070">
    <property type="entry name" value="DHFR"/>
</dbReference>
<evidence type="ECO:0000256" key="1">
    <source>
        <dbReference type="ARBA" id="ARBA00004903"/>
    </source>
</evidence>
<dbReference type="GO" id="GO:0006730">
    <property type="term" value="P:one-carbon metabolic process"/>
    <property type="evidence" value="ECO:0007669"/>
    <property type="project" value="UniProtKB-KW"/>
</dbReference>
<evidence type="ECO:0000259" key="8">
    <source>
        <dbReference type="PROSITE" id="PS51330"/>
    </source>
</evidence>
<dbReference type="SUPFAM" id="SSF53597">
    <property type="entry name" value="Dihydrofolate reductase-like"/>
    <property type="match status" value="1"/>
</dbReference>
<dbReference type="InterPro" id="IPR017925">
    <property type="entry name" value="DHFR_CS"/>
</dbReference>
<dbReference type="PANTHER" id="PTHR48069">
    <property type="entry name" value="DIHYDROFOLATE REDUCTASE"/>
    <property type="match status" value="1"/>
</dbReference>
<evidence type="ECO:0000256" key="6">
    <source>
        <dbReference type="ARBA" id="ARBA00048873"/>
    </source>
</evidence>
<evidence type="ECO:0000256" key="3">
    <source>
        <dbReference type="ARBA" id="ARBA00022563"/>
    </source>
</evidence>
<gene>
    <name evidence="9" type="primary">DYR</name>
</gene>
<protein>
    <recommendedName>
        <fullName evidence="2">dihydrofolate reductase</fullName>
        <ecNumber evidence="2">1.5.1.3</ecNumber>
    </recommendedName>
</protein>
<organism evidence="9">
    <name type="scientific">Caligus clemensi</name>
    <name type="common">Sea louse</name>
    <dbReference type="NCBI Taxonomy" id="344056"/>
    <lineage>
        <taxon>Eukaryota</taxon>
        <taxon>Metazoa</taxon>
        <taxon>Ecdysozoa</taxon>
        <taxon>Arthropoda</taxon>
        <taxon>Crustacea</taxon>
        <taxon>Multicrustacea</taxon>
        <taxon>Hexanauplia</taxon>
        <taxon>Copepoda</taxon>
        <taxon>Siphonostomatoida</taxon>
        <taxon>Caligidae</taxon>
        <taxon>Caligus</taxon>
    </lineage>
</organism>
<comment type="similarity">
    <text evidence="7">Belongs to the dihydrofolate reductase family.</text>
</comment>
<dbReference type="Gene3D" id="3.40.430.10">
    <property type="entry name" value="Dihydrofolate Reductase, subunit A"/>
    <property type="match status" value="1"/>
</dbReference>
<evidence type="ECO:0000256" key="7">
    <source>
        <dbReference type="RuleBase" id="RU004474"/>
    </source>
</evidence>
<dbReference type="GO" id="GO:0046654">
    <property type="term" value="P:tetrahydrofolate biosynthetic process"/>
    <property type="evidence" value="ECO:0007669"/>
    <property type="project" value="UniProtKB-UniPathway"/>
</dbReference>
<sequence>MTSLKCVKINVIAAACKSSRGIGKDNDLPWKLPTDMKYFREKTASTTEIRVGVIMGRRTWESVPPKFRPFKNRFNVVLTSREDFEAKGAVIARTLEDAVKKCSNNVDSIWVIGGSGVYAEALNKYPCRVYLTEIDKEFDCDAFFPPLDEKKYKLASVSPDHQENDITFRFKVYDVIEL</sequence>
<accession>C1C2C0</accession>
<dbReference type="PROSITE" id="PS00075">
    <property type="entry name" value="DHFR_1"/>
    <property type="match status" value="1"/>
</dbReference>